<reference evidence="2" key="1">
    <citation type="submission" date="2021-03" db="EMBL/GenBank/DDBJ databases">
        <authorList>
            <person name="Kim M.K."/>
        </authorList>
    </citation>
    <scope>NUCLEOTIDE SEQUENCE</scope>
    <source>
        <strain evidence="2">BT186</strain>
    </source>
</reference>
<dbReference type="Proteomes" id="UP000664144">
    <property type="component" value="Unassembled WGS sequence"/>
</dbReference>
<organism evidence="2 3">
    <name type="scientific">Hymenobacter telluris</name>
    <dbReference type="NCBI Taxonomy" id="2816474"/>
    <lineage>
        <taxon>Bacteria</taxon>
        <taxon>Pseudomonadati</taxon>
        <taxon>Bacteroidota</taxon>
        <taxon>Cytophagia</taxon>
        <taxon>Cytophagales</taxon>
        <taxon>Hymenobacteraceae</taxon>
        <taxon>Hymenobacter</taxon>
    </lineage>
</organism>
<protein>
    <submittedName>
        <fullName evidence="2">Uncharacterized protein</fullName>
    </submittedName>
</protein>
<evidence type="ECO:0000256" key="1">
    <source>
        <dbReference type="SAM" id="Phobius"/>
    </source>
</evidence>
<dbReference type="AlphaFoldDB" id="A0A939F2B9"/>
<sequence length="418" mass="45367">MMHRIHSSLTRPRRVVGVAVTLLPEARQQVDVCVLRRQGDRVVPEQQHAGLSSLDDLAALDIAENIPVALVILGRGIVHKTFAPHAHVATEDSAVLAALLPGALATDFHIQQSTGSDYQHLALVRRSTLEALVGALQQQGRYVIAASLGPFAFEVLLPYLADEHEASYQVTGYTLATLNQQVTAVQAQPLDEAYAPGIQLGDETIATALLLPYAAALATLTGSAPATFSASSITQAREEWEQKQLFRLGGIAALAGFLLVLLLNFVAFSYLTSQNQALLSQGQVNRRTLSTLNDLQRSVTRKQEFLAGAGWLQSTRHSTRADQLGATVPAGLRLLTIDSEPLNPVQTSQQQRPVFDTGTVRVKGQCREAQVLNGWLQQVSALPWVQAVRDQNFTYDYSSGTGLFTFTIHTADEPPRQP</sequence>
<dbReference type="RefSeq" id="WP_206986725.1">
    <property type="nucleotide sequence ID" value="NZ_JAFLQZ010000024.1"/>
</dbReference>
<gene>
    <name evidence="2" type="ORF">J0X19_22840</name>
</gene>
<comment type="caution">
    <text evidence="2">The sequence shown here is derived from an EMBL/GenBank/DDBJ whole genome shotgun (WGS) entry which is preliminary data.</text>
</comment>
<evidence type="ECO:0000313" key="3">
    <source>
        <dbReference type="Proteomes" id="UP000664144"/>
    </source>
</evidence>
<dbReference type="EMBL" id="JAFLQZ010000024">
    <property type="protein sequence ID" value="MBO0360815.1"/>
    <property type="molecule type" value="Genomic_DNA"/>
</dbReference>
<accession>A0A939F2B9</accession>
<proteinExistence type="predicted"/>
<keyword evidence="1" id="KW-0812">Transmembrane</keyword>
<keyword evidence="1" id="KW-1133">Transmembrane helix</keyword>
<keyword evidence="3" id="KW-1185">Reference proteome</keyword>
<evidence type="ECO:0000313" key="2">
    <source>
        <dbReference type="EMBL" id="MBO0360815.1"/>
    </source>
</evidence>
<name>A0A939F2B9_9BACT</name>
<keyword evidence="1" id="KW-0472">Membrane</keyword>
<feature type="transmembrane region" description="Helical" evidence="1">
    <location>
        <begin position="245"/>
        <end position="271"/>
    </location>
</feature>